<comment type="caution">
    <text evidence="2">The sequence shown here is derived from an EMBL/GenBank/DDBJ whole genome shotgun (WGS) entry which is preliminary data.</text>
</comment>
<name>A0ABR8XUX8_9BACL</name>
<feature type="domain" description="SLH" evidence="1">
    <location>
        <begin position="31"/>
        <end position="91"/>
    </location>
</feature>
<dbReference type="Pfam" id="PF00395">
    <property type="entry name" value="SLH"/>
    <property type="match status" value="3"/>
</dbReference>
<reference evidence="2 3" key="1">
    <citation type="submission" date="2020-08" db="EMBL/GenBank/DDBJ databases">
        <title>A Genomic Blueprint of the Chicken Gut Microbiome.</title>
        <authorList>
            <person name="Gilroy R."/>
            <person name="Ravi A."/>
            <person name="Getino M."/>
            <person name="Pursley I."/>
            <person name="Horton D.L."/>
            <person name="Alikhan N.-F."/>
            <person name="Baker D."/>
            <person name="Gharbi K."/>
            <person name="Hall N."/>
            <person name="Watson M."/>
            <person name="Adriaenssens E.M."/>
            <person name="Foster-Nyarko E."/>
            <person name="Jarju S."/>
            <person name="Secka A."/>
            <person name="Antonio M."/>
            <person name="Oren A."/>
            <person name="Chaudhuri R."/>
            <person name="La Ragione R.M."/>
            <person name="Hildebrand F."/>
            <person name="Pallen M.J."/>
        </authorList>
    </citation>
    <scope>NUCLEOTIDE SEQUENCE [LARGE SCALE GENOMIC DNA]</scope>
    <source>
        <strain evidence="2 3">A46</strain>
    </source>
</reference>
<dbReference type="Proteomes" id="UP000619101">
    <property type="component" value="Unassembled WGS sequence"/>
</dbReference>
<protein>
    <submittedName>
        <fullName evidence="2">S-layer homology domain-containing protein</fullName>
    </submittedName>
</protein>
<dbReference type="PROSITE" id="PS51272">
    <property type="entry name" value="SLH"/>
    <property type="match status" value="3"/>
</dbReference>
<dbReference type="EMBL" id="JACSPZ010000001">
    <property type="protein sequence ID" value="MBD8035752.1"/>
    <property type="molecule type" value="Genomic_DNA"/>
</dbReference>
<gene>
    <name evidence="2" type="ORF">H9635_03295</name>
</gene>
<sequence>MKRIFYTTIITLALIVATIIPLTGLSVEASTKNPFTDVKESNSHAKAILNLYNNGIITGTTATTYEPGKPATRGEAALFLANALGLRGIADQKTLFKDVPSSSKYYDAVTALSNVGIVNGYGDEFRPNATLTRAQLAKMLTIGFELLQSTQTKTKFMDVNKLTDEATKQYIQTLVDYGITKGTTATTFSPNMKLTRGQLATFLYNAIEAKSDDLTVISVE</sequence>
<evidence type="ECO:0000313" key="3">
    <source>
        <dbReference type="Proteomes" id="UP000619101"/>
    </source>
</evidence>
<dbReference type="PANTHER" id="PTHR43308:SF5">
    <property type="entry name" value="S-LAYER PROTEIN _ PEPTIDOGLYCAN ENDO-BETA-N-ACETYLGLUCOSAMINIDASE"/>
    <property type="match status" value="1"/>
</dbReference>
<dbReference type="InterPro" id="IPR001119">
    <property type="entry name" value="SLH_dom"/>
</dbReference>
<dbReference type="RefSeq" id="WP_191698711.1">
    <property type="nucleotide sequence ID" value="NZ_JACSPZ010000001.1"/>
</dbReference>
<proteinExistence type="predicted"/>
<keyword evidence="3" id="KW-1185">Reference proteome</keyword>
<organism evidence="2 3">
    <name type="scientific">Solibacillus faecavium</name>
    <dbReference type="NCBI Taxonomy" id="2762221"/>
    <lineage>
        <taxon>Bacteria</taxon>
        <taxon>Bacillati</taxon>
        <taxon>Bacillota</taxon>
        <taxon>Bacilli</taxon>
        <taxon>Bacillales</taxon>
        <taxon>Caryophanaceae</taxon>
        <taxon>Solibacillus</taxon>
    </lineage>
</organism>
<accession>A0ABR8XUX8</accession>
<feature type="domain" description="SLH" evidence="1">
    <location>
        <begin position="92"/>
        <end position="154"/>
    </location>
</feature>
<evidence type="ECO:0000259" key="1">
    <source>
        <dbReference type="PROSITE" id="PS51272"/>
    </source>
</evidence>
<dbReference type="InterPro" id="IPR051465">
    <property type="entry name" value="Cell_Envelope_Struct_Comp"/>
</dbReference>
<feature type="domain" description="SLH" evidence="1">
    <location>
        <begin position="156"/>
        <end position="217"/>
    </location>
</feature>
<evidence type="ECO:0000313" key="2">
    <source>
        <dbReference type="EMBL" id="MBD8035752.1"/>
    </source>
</evidence>
<dbReference type="PANTHER" id="PTHR43308">
    <property type="entry name" value="OUTER MEMBRANE PROTEIN ALPHA-RELATED"/>
    <property type="match status" value="1"/>
</dbReference>